<gene>
    <name evidence="2" type="ORF">Pla123a_39100</name>
</gene>
<dbReference type="Proteomes" id="UP000318478">
    <property type="component" value="Unassembled WGS sequence"/>
</dbReference>
<proteinExistence type="predicted"/>
<evidence type="ECO:0000313" key="2">
    <source>
        <dbReference type="EMBL" id="TWT73574.1"/>
    </source>
</evidence>
<dbReference type="AlphaFoldDB" id="A0A5C5YEV2"/>
<sequence length="131" mass="14971">MPNACRWGYYQAMPRYVLLRHECPPDYRVGSHWDLMLERDGVLLTWSLPRLPARWGGSSGDEIEAERLPDHRLAYLDYEGPVSGSRGEVRRVVAGEFTWMSCDEQRVEAELASGKITLNNSGSTWQLRVTS</sequence>
<reference evidence="2 3" key="1">
    <citation type="submission" date="2019-02" db="EMBL/GenBank/DDBJ databases">
        <title>Deep-cultivation of Planctomycetes and their phenomic and genomic characterization uncovers novel biology.</title>
        <authorList>
            <person name="Wiegand S."/>
            <person name="Jogler M."/>
            <person name="Boedeker C."/>
            <person name="Pinto D."/>
            <person name="Vollmers J."/>
            <person name="Rivas-Marin E."/>
            <person name="Kohn T."/>
            <person name="Peeters S.H."/>
            <person name="Heuer A."/>
            <person name="Rast P."/>
            <person name="Oberbeckmann S."/>
            <person name="Bunk B."/>
            <person name="Jeske O."/>
            <person name="Meyerdierks A."/>
            <person name="Storesund J.E."/>
            <person name="Kallscheuer N."/>
            <person name="Luecker S."/>
            <person name="Lage O.M."/>
            <person name="Pohl T."/>
            <person name="Merkel B.J."/>
            <person name="Hornburger P."/>
            <person name="Mueller R.-W."/>
            <person name="Bruemmer F."/>
            <person name="Labrenz M."/>
            <person name="Spormann A.M."/>
            <person name="Op Den Camp H."/>
            <person name="Overmann J."/>
            <person name="Amann R."/>
            <person name="Jetten M.S.M."/>
            <person name="Mascher T."/>
            <person name="Medema M.H."/>
            <person name="Devos D.P."/>
            <person name="Kaster A.-K."/>
            <person name="Ovreas L."/>
            <person name="Rohde M."/>
            <person name="Galperin M.Y."/>
            <person name="Jogler C."/>
        </authorList>
    </citation>
    <scope>NUCLEOTIDE SEQUENCE [LARGE SCALE GENOMIC DNA]</scope>
    <source>
        <strain evidence="2 3">Pla123a</strain>
    </source>
</reference>
<evidence type="ECO:0000313" key="3">
    <source>
        <dbReference type="Proteomes" id="UP000318478"/>
    </source>
</evidence>
<feature type="domain" description="DNA ligase D 3'-phosphoesterase" evidence="1">
    <location>
        <begin position="31"/>
        <end position="123"/>
    </location>
</feature>
<keyword evidence="2" id="KW-0436">Ligase</keyword>
<name>A0A5C5YEV2_9BACT</name>
<dbReference type="GO" id="GO:0016874">
    <property type="term" value="F:ligase activity"/>
    <property type="evidence" value="ECO:0007669"/>
    <property type="project" value="UniProtKB-KW"/>
</dbReference>
<evidence type="ECO:0000259" key="1">
    <source>
        <dbReference type="Pfam" id="PF13298"/>
    </source>
</evidence>
<comment type="caution">
    <text evidence="2">The sequence shown here is derived from an EMBL/GenBank/DDBJ whole genome shotgun (WGS) entry which is preliminary data.</text>
</comment>
<accession>A0A5C5YEV2</accession>
<dbReference type="InterPro" id="IPR014144">
    <property type="entry name" value="LigD_PE_domain"/>
</dbReference>
<protein>
    <submittedName>
        <fullName evidence="2">ATP-dependent DNA ligase</fullName>
    </submittedName>
</protein>
<organism evidence="2 3">
    <name type="scientific">Posidoniimonas polymericola</name>
    <dbReference type="NCBI Taxonomy" id="2528002"/>
    <lineage>
        <taxon>Bacteria</taxon>
        <taxon>Pseudomonadati</taxon>
        <taxon>Planctomycetota</taxon>
        <taxon>Planctomycetia</taxon>
        <taxon>Pirellulales</taxon>
        <taxon>Lacipirellulaceae</taxon>
        <taxon>Posidoniimonas</taxon>
    </lineage>
</organism>
<dbReference type="EMBL" id="SJPO01000010">
    <property type="protein sequence ID" value="TWT73574.1"/>
    <property type="molecule type" value="Genomic_DNA"/>
</dbReference>
<dbReference type="Pfam" id="PF13298">
    <property type="entry name" value="LigD_N"/>
    <property type="match status" value="1"/>
</dbReference>
<keyword evidence="3" id="KW-1185">Reference proteome</keyword>